<comment type="caution">
    <text evidence="3">The sequence shown here is derived from an EMBL/GenBank/DDBJ whole genome shotgun (WGS) entry which is preliminary data.</text>
</comment>
<keyword evidence="4" id="KW-1185">Reference proteome</keyword>
<sequence length="273" mass="28779">MPLPSPTPSDGPLPLIAVPGMLCDASLWSDVGFPDGHPVHHVALTEPSVGELADSVLSATTGRFVLVGLSLGAIVGFEVVRRAPERVAGLCLVSTNAGAPRPEQYAAWRALDELAGEGRFDAVVERTLPGMFARDPAPDRLAERYRRMARSVGARAARAQLAAQATRRDAHAALRTARCPTAVVCGTRDALCPPGYHRAIADAVPGARLHAVPDAGHLLPWERPDALTSVLDGLVTAAQAGRRLARAGRPLRSTALTPPLPSLRTKEPPCHTT</sequence>
<feature type="domain" description="AB hydrolase-1" evidence="2">
    <location>
        <begin position="46"/>
        <end position="227"/>
    </location>
</feature>
<feature type="compositionally biased region" description="Low complexity" evidence="1">
    <location>
        <begin position="243"/>
        <end position="252"/>
    </location>
</feature>
<protein>
    <submittedName>
        <fullName evidence="3">Alpha/beta fold hydrolase</fullName>
    </submittedName>
</protein>
<reference evidence="4" key="1">
    <citation type="journal article" date="2019" name="Int. J. Syst. Evol. Microbiol.">
        <title>The Global Catalogue of Microorganisms (GCM) 10K type strain sequencing project: providing services to taxonomists for standard genome sequencing and annotation.</title>
        <authorList>
            <consortium name="The Broad Institute Genomics Platform"/>
            <consortium name="The Broad Institute Genome Sequencing Center for Infectious Disease"/>
            <person name="Wu L."/>
            <person name="Ma J."/>
        </authorList>
    </citation>
    <scope>NUCLEOTIDE SEQUENCE [LARGE SCALE GENOMIC DNA]</scope>
    <source>
        <strain evidence="4">JCM 18306</strain>
    </source>
</reference>
<dbReference type="PANTHER" id="PTHR43433">
    <property type="entry name" value="HYDROLASE, ALPHA/BETA FOLD FAMILY PROTEIN"/>
    <property type="match status" value="1"/>
</dbReference>
<organism evidence="3 4">
    <name type="scientific">Streptomyces thinghirensis</name>
    <dbReference type="NCBI Taxonomy" id="551547"/>
    <lineage>
        <taxon>Bacteria</taxon>
        <taxon>Bacillati</taxon>
        <taxon>Actinomycetota</taxon>
        <taxon>Actinomycetes</taxon>
        <taxon>Kitasatosporales</taxon>
        <taxon>Streptomycetaceae</taxon>
        <taxon>Streptomyces</taxon>
    </lineage>
</organism>
<dbReference type="GO" id="GO:0016787">
    <property type="term" value="F:hydrolase activity"/>
    <property type="evidence" value="ECO:0007669"/>
    <property type="project" value="UniProtKB-KW"/>
</dbReference>
<dbReference type="EMBL" id="BAABJR010000005">
    <property type="protein sequence ID" value="GAA5207790.1"/>
    <property type="molecule type" value="Genomic_DNA"/>
</dbReference>
<accession>A0ABP9T326</accession>
<feature type="compositionally biased region" description="Basic and acidic residues" evidence="1">
    <location>
        <begin position="264"/>
        <end position="273"/>
    </location>
</feature>
<dbReference type="SUPFAM" id="SSF53474">
    <property type="entry name" value="alpha/beta-Hydrolases"/>
    <property type="match status" value="1"/>
</dbReference>
<name>A0ABP9T326_9ACTN</name>
<dbReference type="InterPro" id="IPR029058">
    <property type="entry name" value="AB_hydrolase_fold"/>
</dbReference>
<dbReference type="RefSeq" id="WP_345629535.1">
    <property type="nucleotide sequence ID" value="NZ_BAABJR010000005.1"/>
</dbReference>
<dbReference type="InterPro" id="IPR000073">
    <property type="entry name" value="AB_hydrolase_1"/>
</dbReference>
<keyword evidence="3" id="KW-0378">Hydrolase</keyword>
<dbReference type="Proteomes" id="UP001499878">
    <property type="component" value="Unassembled WGS sequence"/>
</dbReference>
<proteinExistence type="predicted"/>
<evidence type="ECO:0000259" key="2">
    <source>
        <dbReference type="Pfam" id="PF12697"/>
    </source>
</evidence>
<evidence type="ECO:0000313" key="3">
    <source>
        <dbReference type="EMBL" id="GAA5207790.1"/>
    </source>
</evidence>
<dbReference type="Gene3D" id="3.40.50.1820">
    <property type="entry name" value="alpha/beta hydrolase"/>
    <property type="match status" value="1"/>
</dbReference>
<dbReference type="Pfam" id="PF12697">
    <property type="entry name" value="Abhydrolase_6"/>
    <property type="match status" value="1"/>
</dbReference>
<evidence type="ECO:0000256" key="1">
    <source>
        <dbReference type="SAM" id="MobiDB-lite"/>
    </source>
</evidence>
<gene>
    <name evidence="3" type="ORF">GCM10023323_24740</name>
</gene>
<feature type="region of interest" description="Disordered" evidence="1">
    <location>
        <begin position="243"/>
        <end position="273"/>
    </location>
</feature>
<dbReference type="InterPro" id="IPR050471">
    <property type="entry name" value="AB_hydrolase"/>
</dbReference>
<evidence type="ECO:0000313" key="4">
    <source>
        <dbReference type="Proteomes" id="UP001499878"/>
    </source>
</evidence>
<dbReference type="PANTHER" id="PTHR43433:SF5">
    <property type="entry name" value="AB HYDROLASE-1 DOMAIN-CONTAINING PROTEIN"/>
    <property type="match status" value="1"/>
</dbReference>